<dbReference type="PANTHER" id="PTHR23113">
    <property type="entry name" value="GUANINE NUCLEOTIDE EXCHANGE FACTOR"/>
    <property type="match status" value="1"/>
</dbReference>
<feature type="region of interest" description="Disordered" evidence="3">
    <location>
        <begin position="342"/>
        <end position="405"/>
    </location>
</feature>
<dbReference type="Pfam" id="PF00617">
    <property type="entry name" value="RasGEF"/>
    <property type="match status" value="1"/>
</dbReference>
<feature type="compositionally biased region" description="Pro residues" evidence="3">
    <location>
        <begin position="61"/>
        <end position="70"/>
    </location>
</feature>
<dbReference type="Proteomes" id="UP001194696">
    <property type="component" value="Unassembled WGS sequence"/>
</dbReference>
<dbReference type="InterPro" id="IPR023578">
    <property type="entry name" value="Ras_GEF_dom_sf"/>
</dbReference>
<dbReference type="SMART" id="SM00147">
    <property type="entry name" value="RasGEF"/>
    <property type="match status" value="1"/>
</dbReference>
<evidence type="ECO:0000313" key="6">
    <source>
        <dbReference type="EMBL" id="KAG0292569.1"/>
    </source>
</evidence>
<feature type="region of interest" description="Disordered" evidence="3">
    <location>
        <begin position="473"/>
        <end position="500"/>
    </location>
</feature>
<feature type="region of interest" description="Disordered" evidence="3">
    <location>
        <begin position="519"/>
        <end position="555"/>
    </location>
</feature>
<feature type="region of interest" description="Disordered" evidence="3">
    <location>
        <begin position="936"/>
        <end position="964"/>
    </location>
</feature>
<dbReference type="InterPro" id="IPR036964">
    <property type="entry name" value="RASGEF_cat_dom_sf"/>
</dbReference>
<dbReference type="SMART" id="SM00229">
    <property type="entry name" value="RasGEFN"/>
    <property type="match status" value="1"/>
</dbReference>
<feature type="compositionally biased region" description="Polar residues" evidence="3">
    <location>
        <begin position="936"/>
        <end position="962"/>
    </location>
</feature>
<feature type="region of interest" description="Disordered" evidence="3">
    <location>
        <begin position="574"/>
        <end position="594"/>
    </location>
</feature>
<dbReference type="InterPro" id="IPR001895">
    <property type="entry name" value="RASGEF_cat_dom"/>
</dbReference>
<evidence type="ECO:0000259" key="5">
    <source>
        <dbReference type="PROSITE" id="PS50212"/>
    </source>
</evidence>
<accession>A0ABQ7K689</accession>
<feature type="compositionally biased region" description="Low complexity" evidence="3">
    <location>
        <begin position="392"/>
        <end position="405"/>
    </location>
</feature>
<reference evidence="6 7" key="1">
    <citation type="journal article" date="2020" name="Fungal Divers.">
        <title>Resolving the Mortierellaceae phylogeny through synthesis of multi-gene phylogenetics and phylogenomics.</title>
        <authorList>
            <person name="Vandepol N."/>
            <person name="Liber J."/>
            <person name="Desiro A."/>
            <person name="Na H."/>
            <person name="Kennedy M."/>
            <person name="Barry K."/>
            <person name="Grigoriev I.V."/>
            <person name="Miller A.N."/>
            <person name="O'Donnell K."/>
            <person name="Stajich J.E."/>
            <person name="Bonito G."/>
        </authorList>
    </citation>
    <scope>NUCLEOTIDE SEQUENCE [LARGE SCALE GENOMIC DNA]</scope>
    <source>
        <strain evidence="6 7">AD045</strain>
    </source>
</reference>
<evidence type="ECO:0000256" key="1">
    <source>
        <dbReference type="ARBA" id="ARBA00022658"/>
    </source>
</evidence>
<feature type="region of interest" description="Disordered" evidence="3">
    <location>
        <begin position="315"/>
        <end position="334"/>
    </location>
</feature>
<dbReference type="InterPro" id="IPR000651">
    <property type="entry name" value="Ras-like_Gua-exchang_fac_N"/>
</dbReference>
<evidence type="ECO:0000256" key="3">
    <source>
        <dbReference type="SAM" id="MobiDB-lite"/>
    </source>
</evidence>
<gene>
    <name evidence="6" type="ORF">BGZ96_003992</name>
</gene>
<organism evidence="6 7">
    <name type="scientific">Linnemannia gamsii</name>
    <dbReference type="NCBI Taxonomy" id="64522"/>
    <lineage>
        <taxon>Eukaryota</taxon>
        <taxon>Fungi</taxon>
        <taxon>Fungi incertae sedis</taxon>
        <taxon>Mucoromycota</taxon>
        <taxon>Mortierellomycotina</taxon>
        <taxon>Mortierellomycetes</taxon>
        <taxon>Mortierellales</taxon>
        <taxon>Mortierellaceae</taxon>
        <taxon>Linnemannia</taxon>
    </lineage>
</organism>
<comment type="caution">
    <text evidence="6">The sequence shown here is derived from an EMBL/GenBank/DDBJ whole genome shotgun (WGS) entry which is preliminary data.</text>
</comment>
<dbReference type="PANTHER" id="PTHR23113:SF363">
    <property type="entry name" value="PROTEIN SON OF SEVENLESS"/>
    <property type="match status" value="1"/>
</dbReference>
<dbReference type="SUPFAM" id="SSF48366">
    <property type="entry name" value="Ras GEF"/>
    <property type="match status" value="1"/>
</dbReference>
<dbReference type="PROSITE" id="PS50009">
    <property type="entry name" value="RASGEF_CAT"/>
    <property type="match status" value="1"/>
</dbReference>
<evidence type="ECO:0000256" key="2">
    <source>
        <dbReference type="PROSITE-ProRule" id="PRU00168"/>
    </source>
</evidence>
<dbReference type="InterPro" id="IPR008937">
    <property type="entry name" value="Ras-like_GEF"/>
</dbReference>
<dbReference type="Gene3D" id="1.10.840.10">
    <property type="entry name" value="Ras guanine-nucleotide exchange factors catalytic domain"/>
    <property type="match status" value="1"/>
</dbReference>
<feature type="compositionally biased region" description="Low complexity" evidence="3">
    <location>
        <begin position="537"/>
        <end position="551"/>
    </location>
</feature>
<feature type="region of interest" description="Disordered" evidence="3">
    <location>
        <begin position="49"/>
        <end position="70"/>
    </location>
</feature>
<dbReference type="EMBL" id="JAAAIM010000192">
    <property type="protein sequence ID" value="KAG0292569.1"/>
    <property type="molecule type" value="Genomic_DNA"/>
</dbReference>
<keyword evidence="7" id="KW-1185">Reference proteome</keyword>
<evidence type="ECO:0000259" key="4">
    <source>
        <dbReference type="PROSITE" id="PS50009"/>
    </source>
</evidence>
<dbReference type="PROSITE" id="PS50212">
    <property type="entry name" value="RASGEF_NTER"/>
    <property type="match status" value="1"/>
</dbReference>
<protein>
    <recommendedName>
        <fullName evidence="8">Ras GEF</fullName>
    </recommendedName>
</protein>
<name>A0ABQ7K689_9FUNG</name>
<evidence type="ECO:0000313" key="7">
    <source>
        <dbReference type="Proteomes" id="UP001194696"/>
    </source>
</evidence>
<feature type="compositionally biased region" description="Polar residues" evidence="3">
    <location>
        <begin position="369"/>
        <end position="380"/>
    </location>
</feature>
<feature type="region of interest" description="Disordered" evidence="3">
    <location>
        <begin position="606"/>
        <end position="625"/>
    </location>
</feature>
<feature type="compositionally biased region" description="Low complexity" evidence="3">
    <location>
        <begin position="491"/>
        <end position="500"/>
    </location>
</feature>
<feature type="compositionally biased region" description="Low complexity" evidence="3">
    <location>
        <begin position="609"/>
        <end position="625"/>
    </location>
</feature>
<proteinExistence type="predicted"/>
<sequence>MSYSYNKHEQTLESFSTNVAQGLSEQLFTHAEDVSENPIQAASITVVDPNATPEDAGDESPAPPPIPPRYPEIDLRVFDHPEQESTETIVYVPSLEGLKRESLSGTLELRPIIAATIVKLIEKLTHQYGMDYGFMADFFLTYRLFMSPVQLCKYLIQRYLWALEEDTEFRCVVRVRTFVVFRFWINNHFADDFLTSKSLRFQMASFLNEMRFNARVQASPRDSRIIRNLMDFFKYQRRYYKGLAQQSATAEMERYHQQHQYRNDSGQVFDHGDVRKASTDGTADSEAKATMEAAVDRLRVSIVHRQVDPVTGKVTTSDVTETANATPNPTKGRHRAYTLGGMITSKPANSDAPSKHANAKPPLSKEQPRTAQQMGRQASEGSGLFTRERRLSSSSVKSNRSTSTWSTKFVNKIRQKSEDFYQQIVHPSGTQHKSDSKQCVCWTLAYIGISEQHHHALSTARSFPNLRPSVISNHYQQQQQQDTVGSGVAGNISSSIPSLPSNKSIKRLKSSLSLGLHSASTTAVPSPVPSPTRNQFSSISSRHSRSNSNSSVGYHPNPECPYHIPCVEAIQTETINAPPPPSESSESGPSSATFSTLKEALQEEYNVHSNGSESGSSSQPQSGGIVPPSPVWNYGPWHSSAHQLFPTMVPPPPYKPFILFYRSQLIAQQLCLLEQHFLENVKWDELLEVELCRAGRKSRSKVQSSISGYLFRTEGEPNGMDASNERSNMLCMWVASEVVSTRNLDDRVRVIEKFIRIAQKCYQYRNFNSLMQLVMGLGSSPLCGLRRTWARVSSYEMRVLQDLQDFISPFGNWSDLRKAMNQVGYQETCAASVSGSGSGSGCSSVVGENGVHQRLSVQSSDIFSSSIHTAGQEANGTSGGIHAQTDSGHSKYLQYQAPLDRQGCIPFLGLFVFDLTHIAVSPSWFLPQEASPLSLANGSATPDDNNKCSDTSSPNDIGSVPSTPMKANHMATAARLEAPEPKDLQDLLPSGSLLVHFYRYQLIAKTIKWFMAFQQRAPKYTFPVDSTLYSKCFLLRVLTKERVKELAIKCESE</sequence>
<dbReference type="Pfam" id="PF00618">
    <property type="entry name" value="RasGEF_N"/>
    <property type="match status" value="1"/>
</dbReference>
<dbReference type="Gene3D" id="1.20.870.10">
    <property type="entry name" value="Son of sevenless (SoS) protein Chain: S domain 1"/>
    <property type="match status" value="1"/>
</dbReference>
<feature type="domain" description="N-terminal Ras-GEF" evidence="5">
    <location>
        <begin position="108"/>
        <end position="237"/>
    </location>
</feature>
<feature type="compositionally biased region" description="Polar residues" evidence="3">
    <location>
        <begin position="315"/>
        <end position="329"/>
    </location>
</feature>
<dbReference type="CDD" id="cd06224">
    <property type="entry name" value="REM"/>
    <property type="match status" value="1"/>
</dbReference>
<keyword evidence="1 2" id="KW-0344">Guanine-nucleotide releasing factor</keyword>
<evidence type="ECO:0008006" key="8">
    <source>
        <dbReference type="Google" id="ProtNLM"/>
    </source>
</evidence>
<feature type="domain" description="Ras-GEF" evidence="4">
    <location>
        <begin position="662"/>
        <end position="982"/>
    </location>
</feature>